<dbReference type="EMBL" id="FNFL01000005">
    <property type="protein sequence ID" value="SDK38068.1"/>
    <property type="molecule type" value="Genomic_DNA"/>
</dbReference>
<evidence type="ECO:0000313" key="3">
    <source>
        <dbReference type="Proteomes" id="UP000198694"/>
    </source>
</evidence>
<dbReference type="AlphaFoldDB" id="A0A1G9BEW3"/>
<evidence type="ECO:0000256" key="1">
    <source>
        <dbReference type="ARBA" id="ARBA00007189"/>
    </source>
</evidence>
<dbReference type="STRING" id="407036.SAMN05216243_2987"/>
<sequence length="106" mass="12153">MKKVLLVGGKNNKSLSKKGKQMNIEVIYQVENKKEKRMLSFFEKHVNEVDCIILYVGACSHKNMWEVRKLAKEHRTPIVYSSGQGATGAFQQALRQMKGNKKIFLP</sequence>
<accession>A0A1G9BEW3</accession>
<evidence type="ECO:0000313" key="2">
    <source>
        <dbReference type="EMBL" id="SDK38068.1"/>
    </source>
</evidence>
<dbReference type="Pfam" id="PF10087">
    <property type="entry name" value="DUF2325"/>
    <property type="match status" value="1"/>
</dbReference>
<keyword evidence="3" id="KW-1185">Reference proteome</keyword>
<comment type="similarity">
    <text evidence="1">Belongs to the UPF0751 family.</text>
</comment>
<dbReference type="RefSeq" id="WP_093215780.1">
    <property type="nucleotide sequence ID" value="NZ_FNFL01000005.1"/>
</dbReference>
<reference evidence="2 3" key="1">
    <citation type="submission" date="2016-10" db="EMBL/GenBank/DDBJ databases">
        <authorList>
            <person name="de Groot N.N."/>
        </authorList>
    </citation>
    <scope>NUCLEOTIDE SEQUENCE [LARGE SCALE GENOMIC DNA]</scope>
    <source>
        <strain evidence="2 3">CGMCC 1.6502</strain>
    </source>
</reference>
<dbReference type="InterPro" id="IPR016772">
    <property type="entry name" value="UCP020408"/>
</dbReference>
<evidence type="ECO:0008006" key="4">
    <source>
        <dbReference type="Google" id="ProtNLM"/>
    </source>
</evidence>
<protein>
    <recommendedName>
        <fullName evidence="4">DUF2325 domain-containing protein</fullName>
    </recommendedName>
</protein>
<dbReference type="OrthoDB" id="2881859at2"/>
<gene>
    <name evidence="2" type="ORF">SAMN05216243_2987</name>
</gene>
<dbReference type="Proteomes" id="UP000198694">
    <property type="component" value="Unassembled WGS sequence"/>
</dbReference>
<organism evidence="2 3">
    <name type="scientific">Sediminibacillus albus</name>
    <dbReference type="NCBI Taxonomy" id="407036"/>
    <lineage>
        <taxon>Bacteria</taxon>
        <taxon>Bacillati</taxon>
        <taxon>Bacillota</taxon>
        <taxon>Bacilli</taxon>
        <taxon>Bacillales</taxon>
        <taxon>Bacillaceae</taxon>
        <taxon>Sediminibacillus</taxon>
    </lineage>
</organism>
<name>A0A1G9BEW3_9BACI</name>
<proteinExistence type="inferred from homology"/>